<proteinExistence type="predicted"/>
<dbReference type="EMBL" id="MU864930">
    <property type="protein sequence ID" value="KAK4466749.1"/>
    <property type="molecule type" value="Genomic_DNA"/>
</dbReference>
<keyword evidence="2" id="KW-1185">Reference proteome</keyword>
<sequence>MSQVAESAARLSACQSYYGFPIVATVTLADDVLMTRTSTYTDVVIVVSTSTAYSTADETSTVYETVHSTETEYTTTITNTASTTVTASPAVVTLKKQLRRRGRCKPTTTTSTTTTTAAPVPDDVEINPVPSNCENFSEWASACSCLDLGTVTESGGVPATSVIDETVTVTAPSTTETVVTVGVTTVVVKPATTTLVSTLSTQTIAITTVASTINPAPPVPTSFRIMMETSGSPAKYLMLSNSVGPRYLTTSSTGTQFYMAPDGDTLEMDSDHAISMYTSQATTYGVVWFTSSASATYFKDTCRMDPDTLIISCSGPGQSGVTLSRFRLCSGIVVLTTESTNLSCEGPYQMKAVPI</sequence>
<accession>A0AAV9I528</accession>
<organism evidence="1 2">
    <name type="scientific">Cladorrhinum samala</name>
    <dbReference type="NCBI Taxonomy" id="585594"/>
    <lineage>
        <taxon>Eukaryota</taxon>
        <taxon>Fungi</taxon>
        <taxon>Dikarya</taxon>
        <taxon>Ascomycota</taxon>
        <taxon>Pezizomycotina</taxon>
        <taxon>Sordariomycetes</taxon>
        <taxon>Sordariomycetidae</taxon>
        <taxon>Sordariales</taxon>
        <taxon>Podosporaceae</taxon>
        <taxon>Cladorrhinum</taxon>
    </lineage>
</organism>
<reference evidence="1" key="1">
    <citation type="journal article" date="2023" name="Mol. Phylogenet. Evol.">
        <title>Genome-scale phylogeny and comparative genomics of the fungal order Sordariales.</title>
        <authorList>
            <person name="Hensen N."/>
            <person name="Bonometti L."/>
            <person name="Westerberg I."/>
            <person name="Brannstrom I.O."/>
            <person name="Guillou S."/>
            <person name="Cros-Aarteil S."/>
            <person name="Calhoun S."/>
            <person name="Haridas S."/>
            <person name="Kuo A."/>
            <person name="Mondo S."/>
            <person name="Pangilinan J."/>
            <person name="Riley R."/>
            <person name="LaButti K."/>
            <person name="Andreopoulos B."/>
            <person name="Lipzen A."/>
            <person name="Chen C."/>
            <person name="Yan M."/>
            <person name="Daum C."/>
            <person name="Ng V."/>
            <person name="Clum A."/>
            <person name="Steindorff A."/>
            <person name="Ohm R.A."/>
            <person name="Martin F."/>
            <person name="Silar P."/>
            <person name="Natvig D.O."/>
            <person name="Lalanne C."/>
            <person name="Gautier V."/>
            <person name="Ament-Velasquez S.L."/>
            <person name="Kruys A."/>
            <person name="Hutchinson M.I."/>
            <person name="Powell A.J."/>
            <person name="Barry K."/>
            <person name="Miller A.N."/>
            <person name="Grigoriev I.V."/>
            <person name="Debuchy R."/>
            <person name="Gladieux P."/>
            <person name="Hiltunen Thoren M."/>
            <person name="Johannesson H."/>
        </authorList>
    </citation>
    <scope>NUCLEOTIDE SEQUENCE</scope>
    <source>
        <strain evidence="1">PSN324</strain>
    </source>
</reference>
<comment type="caution">
    <text evidence="1">The sequence shown here is derived from an EMBL/GenBank/DDBJ whole genome shotgun (WGS) entry which is preliminary data.</text>
</comment>
<evidence type="ECO:0000313" key="2">
    <source>
        <dbReference type="Proteomes" id="UP001321749"/>
    </source>
</evidence>
<protein>
    <submittedName>
        <fullName evidence="1">Uncharacterized protein</fullName>
    </submittedName>
</protein>
<evidence type="ECO:0000313" key="1">
    <source>
        <dbReference type="EMBL" id="KAK4466749.1"/>
    </source>
</evidence>
<reference evidence="1" key="2">
    <citation type="submission" date="2023-06" db="EMBL/GenBank/DDBJ databases">
        <authorList>
            <consortium name="Lawrence Berkeley National Laboratory"/>
            <person name="Mondo S.J."/>
            <person name="Hensen N."/>
            <person name="Bonometti L."/>
            <person name="Westerberg I."/>
            <person name="Brannstrom I.O."/>
            <person name="Guillou S."/>
            <person name="Cros-Aarteil S."/>
            <person name="Calhoun S."/>
            <person name="Haridas S."/>
            <person name="Kuo A."/>
            <person name="Pangilinan J."/>
            <person name="Riley R."/>
            <person name="Labutti K."/>
            <person name="Andreopoulos B."/>
            <person name="Lipzen A."/>
            <person name="Chen C."/>
            <person name="Yanf M."/>
            <person name="Daum C."/>
            <person name="Ng V."/>
            <person name="Clum A."/>
            <person name="Steindorff A."/>
            <person name="Ohm R."/>
            <person name="Martin F."/>
            <person name="Silar P."/>
            <person name="Natvig D."/>
            <person name="Lalanne C."/>
            <person name="Gautier V."/>
            <person name="Ament-Velasquez S.L."/>
            <person name="Kruys A."/>
            <person name="Hutchinson M.I."/>
            <person name="Powell A.J."/>
            <person name="Barry K."/>
            <person name="Miller A.N."/>
            <person name="Grigoriev I.V."/>
            <person name="Debuchy R."/>
            <person name="Gladieux P."/>
            <person name="Thoren M.H."/>
            <person name="Johannesson H."/>
        </authorList>
    </citation>
    <scope>NUCLEOTIDE SEQUENCE</scope>
    <source>
        <strain evidence="1">PSN324</strain>
    </source>
</reference>
<name>A0AAV9I528_9PEZI</name>
<dbReference type="AlphaFoldDB" id="A0AAV9I528"/>
<gene>
    <name evidence="1" type="ORF">QBC42DRAFT_293247</name>
</gene>
<dbReference type="Proteomes" id="UP001321749">
    <property type="component" value="Unassembled WGS sequence"/>
</dbReference>